<evidence type="ECO:0000313" key="16">
    <source>
        <dbReference type="Proteomes" id="UP000265618"/>
    </source>
</evidence>
<keyword evidence="9" id="KW-0969">Cilium</keyword>
<name>A0A9K3CUX8_9EUKA</name>
<gene>
    <name evidence="15" type="ORF">KIPB_005149</name>
</gene>
<dbReference type="GO" id="GO:0030286">
    <property type="term" value="C:dynein complex"/>
    <property type="evidence" value="ECO:0007669"/>
    <property type="project" value="UniProtKB-KW"/>
</dbReference>
<dbReference type="Proteomes" id="UP000265618">
    <property type="component" value="Unassembled WGS sequence"/>
</dbReference>
<reference evidence="15 16" key="1">
    <citation type="journal article" date="2018" name="PLoS ONE">
        <title>The draft genome of Kipferlia bialata reveals reductive genome evolution in fornicate parasites.</title>
        <authorList>
            <person name="Tanifuji G."/>
            <person name="Takabayashi S."/>
            <person name="Kume K."/>
            <person name="Takagi M."/>
            <person name="Nakayama T."/>
            <person name="Kamikawa R."/>
            <person name="Inagaki Y."/>
            <person name="Hashimoto T."/>
        </authorList>
    </citation>
    <scope>NUCLEOTIDE SEQUENCE [LARGE SCALE GENOMIC DNA]</scope>
    <source>
        <strain evidence="15">NY0173</strain>
    </source>
</reference>
<dbReference type="GO" id="GO:0051959">
    <property type="term" value="F:dynein light intermediate chain binding"/>
    <property type="evidence" value="ECO:0007669"/>
    <property type="project" value="InterPro"/>
</dbReference>
<organism evidence="15 16">
    <name type="scientific">Kipferlia bialata</name>
    <dbReference type="NCBI Taxonomy" id="797122"/>
    <lineage>
        <taxon>Eukaryota</taxon>
        <taxon>Metamonada</taxon>
        <taxon>Carpediemonas-like organisms</taxon>
        <taxon>Kipferlia</taxon>
    </lineage>
</organism>
<keyword evidence="11" id="KW-0206">Cytoskeleton</keyword>
<dbReference type="InterPro" id="IPR024743">
    <property type="entry name" value="Dynein_HC_stalk"/>
</dbReference>
<dbReference type="Pfam" id="PF12777">
    <property type="entry name" value="MT"/>
    <property type="match status" value="1"/>
</dbReference>
<sequence length="398" mass="44747">MIAKFVESPTEEKNSVIRQAERTQGRLALANRLVNGLSSEKVRWRASVGNLQTEESTLVGDMLLAAAFISYVGPFNRAFRSQLVDAFTKRIKELQIPMNENASPLKMLTDDATIAQWNNDKLPTDPVSLENAAIFCACERWPLIVDPQLQGVAWIKAREENAGANLRVVRLNQHKWIDVIERAVQAGDPVIIENIDESIDAVLNPLLGRNVTKKGRSLFIKLGDKEVEYDPNFKLFLQTKMANPHYSPEIQAQTTMINFTVTEDGLEDQLLALVVDEEKPELEAQKTALMRQQNEFKIKLKELEEALLARLSAATGDILSDTALIENLEDTKKTSTEIGEKVKEAKITEANINAAREQYRPAAARSAMLYFLLNSLDTIDKFYQFSLAAFITVFYKSL</sequence>
<evidence type="ECO:0000256" key="7">
    <source>
        <dbReference type="ARBA" id="ARBA00023017"/>
    </source>
</evidence>
<dbReference type="InterPro" id="IPR026983">
    <property type="entry name" value="DHC"/>
</dbReference>
<evidence type="ECO:0000259" key="13">
    <source>
        <dbReference type="Pfam" id="PF12777"/>
    </source>
</evidence>
<dbReference type="Gene3D" id="6.10.140.1060">
    <property type="match status" value="1"/>
</dbReference>
<keyword evidence="10" id="KW-0505">Motor protein</keyword>
<evidence type="ECO:0000256" key="10">
    <source>
        <dbReference type="ARBA" id="ARBA00023175"/>
    </source>
</evidence>
<dbReference type="Pfam" id="PF12781">
    <property type="entry name" value="AAA_9"/>
    <property type="match status" value="1"/>
</dbReference>
<keyword evidence="7" id="KW-0243">Dynein</keyword>
<evidence type="ECO:0000256" key="3">
    <source>
        <dbReference type="ARBA" id="ARBA00022701"/>
    </source>
</evidence>
<protein>
    <submittedName>
        <fullName evidence="15">Dynein heavy chain</fullName>
    </submittedName>
</protein>
<dbReference type="Gene3D" id="1.20.920.20">
    <property type="match status" value="1"/>
</dbReference>
<dbReference type="AlphaFoldDB" id="A0A9K3CUX8"/>
<dbReference type="GO" id="GO:0007018">
    <property type="term" value="P:microtubule-based movement"/>
    <property type="evidence" value="ECO:0007669"/>
    <property type="project" value="InterPro"/>
</dbReference>
<dbReference type="GO" id="GO:0005524">
    <property type="term" value="F:ATP binding"/>
    <property type="evidence" value="ECO:0007669"/>
    <property type="project" value="UniProtKB-KW"/>
</dbReference>
<dbReference type="FunFam" id="3.40.50.300:FF:000049">
    <property type="entry name" value="Dynein, axonemal, heavy chain 5"/>
    <property type="match status" value="1"/>
</dbReference>
<keyword evidence="16" id="KW-1185">Reference proteome</keyword>
<dbReference type="InterPro" id="IPR027417">
    <property type="entry name" value="P-loop_NTPase"/>
</dbReference>
<comment type="caution">
    <text evidence="15">The sequence shown here is derived from an EMBL/GenBank/DDBJ whole genome shotgun (WGS) entry which is preliminary data.</text>
</comment>
<keyword evidence="4" id="KW-0677">Repeat</keyword>
<dbReference type="GO" id="GO:0045505">
    <property type="term" value="F:dynein intermediate chain binding"/>
    <property type="evidence" value="ECO:0007669"/>
    <property type="project" value="InterPro"/>
</dbReference>
<dbReference type="PANTHER" id="PTHR22878:SF69">
    <property type="entry name" value="DYNEIN HEAVY CHAIN"/>
    <property type="match status" value="1"/>
</dbReference>
<dbReference type="Gene3D" id="3.40.50.300">
    <property type="entry name" value="P-loop containing nucleotide triphosphate hydrolases"/>
    <property type="match status" value="1"/>
</dbReference>
<keyword evidence="5" id="KW-0547">Nucleotide-binding</keyword>
<keyword evidence="12" id="KW-0966">Cell projection</keyword>
<keyword evidence="3" id="KW-0493">Microtubule</keyword>
<evidence type="ECO:0000259" key="14">
    <source>
        <dbReference type="Pfam" id="PF12781"/>
    </source>
</evidence>
<dbReference type="Gene3D" id="1.10.8.1220">
    <property type="match status" value="1"/>
</dbReference>
<evidence type="ECO:0000256" key="9">
    <source>
        <dbReference type="ARBA" id="ARBA00023069"/>
    </source>
</evidence>
<dbReference type="EMBL" id="BDIP01001174">
    <property type="protein sequence ID" value="GIQ83778.1"/>
    <property type="molecule type" value="Genomic_DNA"/>
</dbReference>
<evidence type="ECO:0000256" key="6">
    <source>
        <dbReference type="ARBA" id="ARBA00022840"/>
    </source>
</evidence>
<evidence type="ECO:0000256" key="1">
    <source>
        <dbReference type="ARBA" id="ARBA00004430"/>
    </source>
</evidence>
<proteinExistence type="predicted"/>
<feature type="domain" description="Dynein heavy chain coiled coil stalk" evidence="13">
    <location>
        <begin position="6"/>
        <end position="87"/>
    </location>
</feature>
<comment type="subcellular location">
    <subcellularLocation>
        <location evidence="1">Cytoplasm</location>
        <location evidence="1">Cytoskeleton</location>
        <location evidence="1">Cilium axoneme</location>
    </subcellularLocation>
</comment>
<dbReference type="GO" id="GO:0005874">
    <property type="term" value="C:microtubule"/>
    <property type="evidence" value="ECO:0007669"/>
    <property type="project" value="UniProtKB-KW"/>
</dbReference>
<dbReference type="PANTHER" id="PTHR22878">
    <property type="entry name" value="DYNEIN HEAVY CHAIN 6, AXONEMAL-LIKE-RELATED"/>
    <property type="match status" value="1"/>
</dbReference>
<dbReference type="OrthoDB" id="447173at2759"/>
<keyword evidence="8" id="KW-0175">Coiled coil</keyword>
<feature type="domain" description="Dynein heavy chain ATP-binding dynein motor region" evidence="14">
    <location>
        <begin position="116"/>
        <end position="338"/>
    </location>
</feature>
<accession>A0A9K3CUX8</accession>
<keyword evidence="6" id="KW-0067">ATP-binding</keyword>
<evidence type="ECO:0000256" key="8">
    <source>
        <dbReference type="ARBA" id="ARBA00023054"/>
    </source>
</evidence>
<dbReference type="InterPro" id="IPR035706">
    <property type="entry name" value="AAA_9"/>
</dbReference>
<evidence type="ECO:0000256" key="5">
    <source>
        <dbReference type="ARBA" id="ARBA00022741"/>
    </source>
</evidence>
<evidence type="ECO:0000256" key="11">
    <source>
        <dbReference type="ARBA" id="ARBA00023212"/>
    </source>
</evidence>
<evidence type="ECO:0000256" key="2">
    <source>
        <dbReference type="ARBA" id="ARBA00022490"/>
    </source>
</evidence>
<keyword evidence="2" id="KW-0963">Cytoplasm</keyword>
<evidence type="ECO:0000256" key="12">
    <source>
        <dbReference type="ARBA" id="ARBA00023273"/>
    </source>
</evidence>
<evidence type="ECO:0000313" key="15">
    <source>
        <dbReference type="EMBL" id="GIQ83778.1"/>
    </source>
</evidence>
<evidence type="ECO:0000256" key="4">
    <source>
        <dbReference type="ARBA" id="ARBA00022737"/>
    </source>
</evidence>
<dbReference type="GO" id="GO:0005930">
    <property type="term" value="C:axoneme"/>
    <property type="evidence" value="ECO:0007669"/>
    <property type="project" value="UniProtKB-SubCell"/>
</dbReference>